<dbReference type="Pfam" id="PF03402">
    <property type="entry name" value="V1R"/>
    <property type="match status" value="1"/>
</dbReference>
<dbReference type="InterPro" id="IPR004072">
    <property type="entry name" value="Vmron_rcpt_1"/>
</dbReference>
<dbReference type="FunFam" id="1.20.1070.10:FF:000033">
    <property type="entry name" value="Vomeronasal type-1 receptor"/>
    <property type="match status" value="1"/>
</dbReference>
<feature type="transmembrane region" description="Helical" evidence="13">
    <location>
        <begin position="261"/>
        <end position="282"/>
    </location>
</feature>
<keyword evidence="5 13" id="KW-0589">Pheromone response</keyword>
<dbReference type="GO" id="GO:0016503">
    <property type="term" value="F:pheromone receptor activity"/>
    <property type="evidence" value="ECO:0007669"/>
    <property type="project" value="InterPro"/>
</dbReference>
<dbReference type="PROSITE" id="PS50262">
    <property type="entry name" value="G_PROTEIN_RECEP_F1_2"/>
    <property type="match status" value="1"/>
</dbReference>
<feature type="transmembrane region" description="Helical" evidence="13">
    <location>
        <begin position="124"/>
        <end position="142"/>
    </location>
</feature>
<accession>A0A6P5J102</accession>
<dbReference type="Gene3D" id="1.20.1070.10">
    <property type="entry name" value="Rhodopsin 7-helix transmembrane proteins"/>
    <property type="match status" value="1"/>
</dbReference>
<keyword evidence="12 13" id="KW-0807">Transducer</keyword>
<feature type="transmembrane region" description="Helical" evidence="13">
    <location>
        <begin position="6"/>
        <end position="31"/>
    </location>
</feature>
<name>A0A6P5J102_PHACI</name>
<evidence type="ECO:0000256" key="3">
    <source>
        <dbReference type="ARBA" id="ARBA00010663"/>
    </source>
</evidence>
<dbReference type="Proteomes" id="UP000515140">
    <property type="component" value="Unplaced"/>
</dbReference>
<dbReference type="AlphaFoldDB" id="A0A6P5J102"/>
<dbReference type="InterPro" id="IPR017452">
    <property type="entry name" value="GPCR_Rhodpsn_7TM"/>
</dbReference>
<keyword evidence="8 13" id="KW-0297">G-protein coupled receptor</keyword>
<keyword evidence="10 13" id="KW-0675">Receptor</keyword>
<keyword evidence="11" id="KW-0325">Glycoprotein</keyword>
<evidence type="ECO:0000256" key="1">
    <source>
        <dbReference type="ARBA" id="ARBA00003878"/>
    </source>
</evidence>
<proteinExistence type="inferred from homology"/>
<keyword evidence="15" id="KW-1185">Reference proteome</keyword>
<evidence type="ECO:0000256" key="13">
    <source>
        <dbReference type="RuleBase" id="RU364061"/>
    </source>
</evidence>
<evidence type="ECO:0000256" key="12">
    <source>
        <dbReference type="ARBA" id="ARBA00023224"/>
    </source>
</evidence>
<evidence type="ECO:0000256" key="10">
    <source>
        <dbReference type="ARBA" id="ARBA00023170"/>
    </source>
</evidence>
<keyword evidence="9 13" id="KW-0472">Membrane</keyword>
<evidence type="ECO:0000256" key="8">
    <source>
        <dbReference type="ARBA" id="ARBA00023040"/>
    </source>
</evidence>
<dbReference type="SUPFAM" id="SSF81321">
    <property type="entry name" value="Family A G protein-coupled receptor-like"/>
    <property type="match status" value="1"/>
</dbReference>
<evidence type="ECO:0000259" key="14">
    <source>
        <dbReference type="PROSITE" id="PS50262"/>
    </source>
</evidence>
<keyword evidence="7 13" id="KW-1133">Transmembrane helix</keyword>
<dbReference type="GeneID" id="110197419"/>
<dbReference type="KEGG" id="pcw:110197419"/>
<feature type="transmembrane region" description="Helical" evidence="13">
    <location>
        <begin position="94"/>
        <end position="112"/>
    </location>
</feature>
<feature type="transmembrane region" description="Helical" evidence="13">
    <location>
        <begin position="186"/>
        <end position="203"/>
    </location>
</feature>
<reference evidence="16" key="1">
    <citation type="submission" date="2025-08" db="UniProtKB">
        <authorList>
            <consortium name="RefSeq"/>
        </authorList>
    </citation>
    <scope>IDENTIFICATION</scope>
    <source>
        <tissue evidence="16">Spleen</tissue>
    </source>
</reference>
<feature type="transmembrane region" description="Helical" evidence="13">
    <location>
        <begin position="231"/>
        <end position="255"/>
    </location>
</feature>
<evidence type="ECO:0000256" key="5">
    <source>
        <dbReference type="ARBA" id="ARBA00022507"/>
    </source>
</evidence>
<keyword evidence="4 13" id="KW-1003">Cell membrane</keyword>
<feature type="transmembrane region" description="Helical" evidence="13">
    <location>
        <begin position="163"/>
        <end position="180"/>
    </location>
</feature>
<dbReference type="PANTHER" id="PTHR24062">
    <property type="entry name" value="VOMERONASAL TYPE-1 RECEPTOR"/>
    <property type="match status" value="1"/>
</dbReference>
<evidence type="ECO:0000313" key="15">
    <source>
        <dbReference type="Proteomes" id="UP000515140"/>
    </source>
</evidence>
<dbReference type="RefSeq" id="XP_020826988.1">
    <property type="nucleotide sequence ID" value="XM_020971329.1"/>
</dbReference>
<comment type="similarity">
    <text evidence="3 13">Belongs to the G-protein coupled receptor 1 family.</text>
</comment>
<organism evidence="15 16">
    <name type="scientific">Phascolarctos cinereus</name>
    <name type="common">Koala</name>
    <dbReference type="NCBI Taxonomy" id="38626"/>
    <lineage>
        <taxon>Eukaryota</taxon>
        <taxon>Metazoa</taxon>
        <taxon>Chordata</taxon>
        <taxon>Craniata</taxon>
        <taxon>Vertebrata</taxon>
        <taxon>Euteleostomi</taxon>
        <taxon>Mammalia</taxon>
        <taxon>Metatheria</taxon>
        <taxon>Diprotodontia</taxon>
        <taxon>Phascolarctidae</taxon>
        <taxon>Phascolarctos</taxon>
    </lineage>
</organism>
<comment type="subcellular location">
    <subcellularLocation>
        <location evidence="2 13">Cell membrane</location>
        <topology evidence="2 13">Multi-pass membrane protein</topology>
    </subcellularLocation>
</comment>
<protein>
    <recommendedName>
        <fullName evidence="13">Vomeronasal type-1 receptor</fullName>
    </recommendedName>
</protein>
<evidence type="ECO:0000256" key="9">
    <source>
        <dbReference type="ARBA" id="ARBA00023136"/>
    </source>
</evidence>
<evidence type="ECO:0000256" key="6">
    <source>
        <dbReference type="ARBA" id="ARBA00022692"/>
    </source>
</evidence>
<evidence type="ECO:0000256" key="4">
    <source>
        <dbReference type="ARBA" id="ARBA00022475"/>
    </source>
</evidence>
<sequence length="332" mass="37572">MLTIYVCIGIFLLFQTTIGILANFFLLSLYILNFLSGHKLRPLNLILTQLILANITMLVSKGNPEILQAFGLSYFLDDVGCKMIFFLHRMAQGLSICFTCLLCSFQAISISPSDSTLSELKARIPELISTSCLFCWILNILIEIPVPIFVKGPRITTNNTNKSNAIYCSMGILIDVYFIMTSLRNVLCVGLMFWTSSYMVILLHRHHQQVQNIHSTSFSSRTLAEVRATQTILLLMGIFVCFYFLHSITLIFLTYLDHNLYGLTISAVLSLCFPTLSPFVLLPRAPKLHSLTRKDTGSHNVLKFEYRIARVISPACTHVSHPMKVLFTRKKN</sequence>
<evidence type="ECO:0000256" key="2">
    <source>
        <dbReference type="ARBA" id="ARBA00004651"/>
    </source>
</evidence>
<evidence type="ECO:0000256" key="11">
    <source>
        <dbReference type="ARBA" id="ARBA00023180"/>
    </source>
</evidence>
<evidence type="ECO:0000256" key="7">
    <source>
        <dbReference type="ARBA" id="ARBA00022989"/>
    </source>
</evidence>
<dbReference type="InParanoid" id="A0A6P5J102"/>
<feature type="domain" description="G-protein coupled receptors family 1 profile" evidence="14">
    <location>
        <begin position="22"/>
        <end position="281"/>
    </location>
</feature>
<dbReference type="GO" id="GO:0019236">
    <property type="term" value="P:response to pheromone"/>
    <property type="evidence" value="ECO:0007669"/>
    <property type="project" value="UniProtKB-KW"/>
</dbReference>
<gene>
    <name evidence="16" type="primary">LOC110197419</name>
</gene>
<evidence type="ECO:0000313" key="16">
    <source>
        <dbReference type="RefSeq" id="XP_020826988.1"/>
    </source>
</evidence>
<dbReference type="GO" id="GO:0005886">
    <property type="term" value="C:plasma membrane"/>
    <property type="evidence" value="ECO:0007669"/>
    <property type="project" value="UniProtKB-SubCell"/>
</dbReference>
<keyword evidence="6 13" id="KW-0812">Transmembrane</keyword>
<dbReference type="GO" id="GO:0007606">
    <property type="term" value="P:sensory perception of chemical stimulus"/>
    <property type="evidence" value="ECO:0007669"/>
    <property type="project" value="UniProtKB-ARBA"/>
</dbReference>
<comment type="function">
    <text evidence="1">Putative pheromone receptor.</text>
</comment>
<dbReference type="PRINTS" id="PR01534">
    <property type="entry name" value="VOMERONASL1R"/>
</dbReference>